<feature type="compositionally biased region" description="Basic residues" evidence="5">
    <location>
        <begin position="485"/>
        <end position="499"/>
    </location>
</feature>
<proteinExistence type="predicted"/>
<evidence type="ECO:0000313" key="7">
    <source>
        <dbReference type="EMBL" id="KAK8750296.1"/>
    </source>
</evidence>
<dbReference type="Gene3D" id="3.30.40.10">
    <property type="entry name" value="Zinc/RING finger domain, C3HC4 (zinc finger)"/>
    <property type="match status" value="1"/>
</dbReference>
<dbReference type="SUPFAM" id="SSF57850">
    <property type="entry name" value="RING/U-box"/>
    <property type="match status" value="1"/>
</dbReference>
<feature type="domain" description="RING-type" evidence="6">
    <location>
        <begin position="17"/>
        <end position="101"/>
    </location>
</feature>
<keyword evidence="2 4" id="KW-0863">Zinc-finger</keyword>
<dbReference type="InterPro" id="IPR013083">
    <property type="entry name" value="Znf_RING/FYVE/PHD"/>
</dbReference>
<dbReference type="PANTHER" id="PTHR25464:SF2">
    <property type="entry name" value="RING-TYPE DOMAIN-CONTAINING PROTEIN"/>
    <property type="match status" value="1"/>
</dbReference>
<dbReference type="GO" id="GO:0008270">
    <property type="term" value="F:zinc ion binding"/>
    <property type="evidence" value="ECO:0007669"/>
    <property type="project" value="UniProtKB-KW"/>
</dbReference>
<feature type="compositionally biased region" description="Basic and acidic residues" evidence="5">
    <location>
        <begin position="352"/>
        <end position="369"/>
    </location>
</feature>
<reference evidence="7 8" key="1">
    <citation type="journal article" date="2024" name="BMC Genomics">
        <title>Genome assembly of redclaw crayfish (Cherax quadricarinatus) provides insights into its immune adaptation and hypoxia tolerance.</title>
        <authorList>
            <person name="Liu Z."/>
            <person name="Zheng J."/>
            <person name="Li H."/>
            <person name="Fang K."/>
            <person name="Wang S."/>
            <person name="He J."/>
            <person name="Zhou D."/>
            <person name="Weng S."/>
            <person name="Chi M."/>
            <person name="Gu Z."/>
            <person name="He J."/>
            <person name="Li F."/>
            <person name="Wang M."/>
        </authorList>
    </citation>
    <scope>NUCLEOTIDE SEQUENCE [LARGE SCALE GENOMIC DNA]</scope>
    <source>
        <strain evidence="7">ZL_2023a</strain>
    </source>
</reference>
<gene>
    <name evidence="7" type="ORF">OTU49_014767</name>
</gene>
<dbReference type="PROSITE" id="PS50089">
    <property type="entry name" value="ZF_RING_2"/>
    <property type="match status" value="1"/>
</dbReference>
<dbReference type="SMART" id="SM00184">
    <property type="entry name" value="RING"/>
    <property type="match status" value="1"/>
</dbReference>
<organism evidence="7 8">
    <name type="scientific">Cherax quadricarinatus</name>
    <name type="common">Australian red claw crayfish</name>
    <dbReference type="NCBI Taxonomy" id="27406"/>
    <lineage>
        <taxon>Eukaryota</taxon>
        <taxon>Metazoa</taxon>
        <taxon>Ecdysozoa</taxon>
        <taxon>Arthropoda</taxon>
        <taxon>Crustacea</taxon>
        <taxon>Multicrustacea</taxon>
        <taxon>Malacostraca</taxon>
        <taxon>Eumalacostraca</taxon>
        <taxon>Eucarida</taxon>
        <taxon>Decapoda</taxon>
        <taxon>Pleocyemata</taxon>
        <taxon>Astacidea</taxon>
        <taxon>Parastacoidea</taxon>
        <taxon>Parastacidae</taxon>
        <taxon>Cherax</taxon>
    </lineage>
</organism>
<dbReference type="PROSITE" id="PS00518">
    <property type="entry name" value="ZF_RING_1"/>
    <property type="match status" value="1"/>
</dbReference>
<sequence>MACKGSSPAGEAPPTYCPICLETWDSQDHLPKFLLCHHSVCVSCVALLYKAALKHAPTPSTSPSTPISPLTRLMGSRSSLNAAVENEEPTGSSWIKCPLCRTSTFILDPSTLQTNFYLRGLLRSPSLPRLVLWCDTCNSVAAPSCLHHTLRPLQDKMHRLQEELIAAAGEACAWACGRVAVYEKQVEVYRWACKVLRHAHTRVLAALTHAQHQHRALSHFNTEILQLVNRGEALQGVREAEEEVISGLENVVKEVKEKHEQMSGGKEIPTLRESFHVCGSHKGPQGYRFITLEAHDTLTLTLHTGDETESQETDSNKDDTKDTQLQRTFHSLQARHRKTSAQSKGQVTRSVSLRDSKGGSSVKDLDKESQCPSQASTKACSDSCVKNSPNIAYPRPQTSVSDTVNLYEPEDPINDPLAHAGSINNNNHNFHKMPTTTSKRDATHKATASIIPHSHQDAEVGRQRRSDDNFRRYQRSRGHDAPTRITRHRSRHSRRRAGKPRCSIM</sequence>
<comment type="caution">
    <text evidence="7">The sequence shown here is derived from an EMBL/GenBank/DDBJ whole genome shotgun (WGS) entry which is preliminary data.</text>
</comment>
<keyword evidence="8" id="KW-1185">Reference proteome</keyword>
<keyword evidence="3" id="KW-0862">Zinc</keyword>
<dbReference type="EMBL" id="JARKIK010000007">
    <property type="protein sequence ID" value="KAK8750296.1"/>
    <property type="molecule type" value="Genomic_DNA"/>
</dbReference>
<evidence type="ECO:0000259" key="6">
    <source>
        <dbReference type="PROSITE" id="PS50089"/>
    </source>
</evidence>
<evidence type="ECO:0000313" key="8">
    <source>
        <dbReference type="Proteomes" id="UP001445076"/>
    </source>
</evidence>
<feature type="compositionally biased region" description="Basic and acidic residues" evidence="5">
    <location>
        <begin position="454"/>
        <end position="482"/>
    </location>
</feature>
<dbReference type="Proteomes" id="UP001445076">
    <property type="component" value="Unassembled WGS sequence"/>
</dbReference>
<protein>
    <recommendedName>
        <fullName evidence="6">RING-type domain-containing protein</fullName>
    </recommendedName>
</protein>
<name>A0AAW0Y0I9_CHEQU</name>
<dbReference type="PANTHER" id="PTHR25464">
    <property type="entry name" value="TRIPARTITE MOTIF-CONTAINING PROTEIN 2-LIKE PROTEIN"/>
    <property type="match status" value="1"/>
</dbReference>
<dbReference type="InterPro" id="IPR017907">
    <property type="entry name" value="Znf_RING_CS"/>
</dbReference>
<feature type="region of interest" description="Disordered" evidence="5">
    <location>
        <begin position="449"/>
        <end position="505"/>
    </location>
</feature>
<dbReference type="AlphaFoldDB" id="A0AAW0Y0I9"/>
<feature type="compositionally biased region" description="Polar residues" evidence="5">
    <location>
        <begin position="370"/>
        <end position="397"/>
    </location>
</feature>
<evidence type="ECO:0000256" key="1">
    <source>
        <dbReference type="ARBA" id="ARBA00022723"/>
    </source>
</evidence>
<evidence type="ECO:0000256" key="5">
    <source>
        <dbReference type="SAM" id="MobiDB-lite"/>
    </source>
</evidence>
<dbReference type="InterPro" id="IPR001841">
    <property type="entry name" value="Znf_RING"/>
</dbReference>
<feature type="region of interest" description="Disordered" evidence="5">
    <location>
        <begin position="330"/>
        <end position="397"/>
    </location>
</feature>
<accession>A0AAW0Y0I9</accession>
<evidence type="ECO:0000256" key="2">
    <source>
        <dbReference type="ARBA" id="ARBA00022771"/>
    </source>
</evidence>
<evidence type="ECO:0000256" key="3">
    <source>
        <dbReference type="ARBA" id="ARBA00022833"/>
    </source>
</evidence>
<keyword evidence="1" id="KW-0479">Metal-binding</keyword>
<evidence type="ECO:0000256" key="4">
    <source>
        <dbReference type="PROSITE-ProRule" id="PRU00175"/>
    </source>
</evidence>
<feature type="compositionally biased region" description="Polar residues" evidence="5">
    <location>
        <begin position="340"/>
        <end position="351"/>
    </location>
</feature>